<proteinExistence type="predicted"/>
<dbReference type="Pfam" id="PF13555">
    <property type="entry name" value="AAA_29"/>
    <property type="match status" value="1"/>
</dbReference>
<dbReference type="Gene3D" id="3.40.1140.10">
    <property type="match status" value="1"/>
</dbReference>
<dbReference type="Pfam" id="PF13558">
    <property type="entry name" value="SbcC_Walker_B"/>
    <property type="match status" value="1"/>
</dbReference>
<feature type="coiled-coil region" evidence="1">
    <location>
        <begin position="706"/>
        <end position="741"/>
    </location>
</feature>
<dbReference type="InterPro" id="IPR027417">
    <property type="entry name" value="P-loop_NTPase"/>
</dbReference>
<keyword evidence="1" id="KW-0175">Coiled coil</keyword>
<comment type="caution">
    <text evidence="2">The sequence shown here is derived from an EMBL/GenBank/DDBJ whole genome shotgun (WGS) entry which is preliminary data.</text>
</comment>
<dbReference type="PANTHER" id="PTHR32182:SF0">
    <property type="entry name" value="DNA REPLICATION AND REPAIR PROTEIN RECF"/>
    <property type="match status" value="1"/>
</dbReference>
<dbReference type="AlphaFoldDB" id="A0A7Y3Z4S1"/>
<evidence type="ECO:0000313" key="3">
    <source>
        <dbReference type="Proteomes" id="UP000572072"/>
    </source>
</evidence>
<evidence type="ECO:0000313" key="2">
    <source>
        <dbReference type="EMBL" id="NOH46469.1"/>
    </source>
</evidence>
<dbReference type="EMBL" id="VTYN01000001">
    <property type="protein sequence ID" value="NOH46469.1"/>
    <property type="molecule type" value="Genomic_DNA"/>
</dbReference>
<dbReference type="Proteomes" id="UP000572072">
    <property type="component" value="Unassembled WGS sequence"/>
</dbReference>
<name>A0A7Y3Z4S1_9VIBR</name>
<evidence type="ECO:0000256" key="1">
    <source>
        <dbReference type="SAM" id="Coils"/>
    </source>
</evidence>
<protein>
    <submittedName>
        <fullName evidence="2">Uncharacterized protein</fullName>
    </submittedName>
</protein>
<gene>
    <name evidence="2" type="ORF">F0262_00125</name>
</gene>
<reference evidence="2 3" key="1">
    <citation type="submission" date="2019-08" db="EMBL/GenBank/DDBJ databases">
        <title>Draft genome sequencing and comparative genomics of hatchery-associated Vibrios.</title>
        <authorList>
            <person name="Kehlet-Delgado H."/>
            <person name="Mueller R.S."/>
        </authorList>
    </citation>
    <scope>NUCLEOTIDE SEQUENCE [LARGE SCALE GENOMIC DNA]</scope>
    <source>
        <strain evidence="2 3">00-78-3</strain>
    </source>
</reference>
<dbReference type="SUPFAM" id="SSF52540">
    <property type="entry name" value="P-loop containing nucleoside triphosphate hydrolases"/>
    <property type="match status" value="1"/>
</dbReference>
<dbReference type="GO" id="GO:0006302">
    <property type="term" value="P:double-strand break repair"/>
    <property type="evidence" value="ECO:0007669"/>
    <property type="project" value="TreeGrafter"/>
</dbReference>
<feature type="coiled-coil region" evidence="1">
    <location>
        <begin position="295"/>
        <end position="376"/>
    </location>
</feature>
<sequence>MNKDKHSSNMHRLVRLTLINWYLFDYEDIAIDVDVSLFKGVNGAGKSSLADALQTIFAGGDETKIALNAASGDSKQSGRSVLSYVLGIVAESGGMRAVQPRKSSNCYLAVTFQRPDNSHYSFGVSLFARNSDKKVKKERFIIDGLDLSSMDFMDGSNKVVPWSTMQKRLQIMPATVSFPNNASDYRRLYCELMSGAGANQQIASNMMLQAFKNGIAFKEEKSINDFIWNYILPKRAIDVDRIENDYSEYQKIEELIATTEEKLILLKKIVNSYTRYENKHKSVLAYQWCELEAACLGTDAKLNQKQDEADNLKQELGVNKDKLEILNESVKRLKELSDEAKGAWLGSKTYQEKKNLSEKLDDKKQLRETKKQILNQSYEELKKISEFVWPEFEEPKLYDMARTIQSSLIAIVGSDNDLLSHPWYLSFEVIEQVLIELKKLKELSVEFQNESSRSKQRTVALSEEFNRLRASFEDSQQGIVRVSKPTRHVIDLLKSHGIDVQPACDLASISDEEWQFSIENFLKNNREALVIDAQDYNQALKLYRQEKNRHKYIRQVKLINPDKGFGFEGEPSVDSAASLIESNNPVALKFLRGLLHNVKLVETEDELRNEKRAISRDGMVSGNGAISGGGKPIDSIMLGIDARKKHALTLKEKINQQAPLLAQTQSNNKIFESLVNEFIPSVLAAISSCTSLPNSLREFNAFDLTIEEINLALSQLDEECVQQLEDKSIEAERAFNEENSKLIQLTVEIGVQDKNLEDFETGIRQLSTVYDKLVEKRKMFETTHQLSFDLANEKLEALSDLLKENYCEIVDKARLESENAQNASNSALRNAGELLAQYCSYFDPEDKKELAELNQSQPLLASKRCQTHVNTIEKTELAKYSLDSIRARETMLKNFRAEVVANLKESFQQIKQTFTILNSQLAELTFNNNVYQFLYPVTGIDSLKKIYDYVTDTSDLDIENVGSLFDEQKDDPAVSIIENLLLDGRLREISDYRNFFSYDIQSKDINTDTKRKFSDLLRTGSGGEKQAPFYVALGASFMTAYRIHKFGDHVEGGAAIAVFDEAFSKMDGNNAKAALSFFREIGLQVIIAAPPESEIKTGPYVDKTYTILRNGDQVYIDHHTYKDAGKKLLESDDHNINPEILSTLIKEVEREFGDSKYD</sequence>
<dbReference type="GO" id="GO:0000731">
    <property type="term" value="P:DNA synthesis involved in DNA repair"/>
    <property type="evidence" value="ECO:0007669"/>
    <property type="project" value="TreeGrafter"/>
</dbReference>
<organism evidence="2 3">
    <name type="scientific">Vibrio rotiferianus</name>
    <dbReference type="NCBI Taxonomy" id="190895"/>
    <lineage>
        <taxon>Bacteria</taxon>
        <taxon>Pseudomonadati</taxon>
        <taxon>Pseudomonadota</taxon>
        <taxon>Gammaproteobacteria</taxon>
        <taxon>Vibrionales</taxon>
        <taxon>Vibrionaceae</taxon>
        <taxon>Vibrio</taxon>
    </lineage>
</organism>
<dbReference type="PANTHER" id="PTHR32182">
    <property type="entry name" value="DNA REPLICATION AND REPAIR PROTEIN RECF"/>
    <property type="match status" value="1"/>
</dbReference>
<accession>A0A7Y3Z4S1</accession>
<dbReference type="RefSeq" id="WP_171356725.1">
    <property type="nucleotide sequence ID" value="NZ_VTYN01000001.1"/>
</dbReference>